<dbReference type="EMBL" id="JAULSN010000001">
    <property type="protein sequence ID" value="KAK3383171.1"/>
    <property type="molecule type" value="Genomic_DNA"/>
</dbReference>
<keyword evidence="3" id="KW-1185">Reference proteome</keyword>
<gene>
    <name evidence="2" type="ORF">B0T24DRAFT_37782</name>
</gene>
<evidence type="ECO:0000313" key="3">
    <source>
        <dbReference type="Proteomes" id="UP001287356"/>
    </source>
</evidence>
<evidence type="ECO:0000256" key="1">
    <source>
        <dbReference type="SAM" id="Phobius"/>
    </source>
</evidence>
<organism evidence="2 3">
    <name type="scientific">Lasiosphaeria ovina</name>
    <dbReference type="NCBI Taxonomy" id="92902"/>
    <lineage>
        <taxon>Eukaryota</taxon>
        <taxon>Fungi</taxon>
        <taxon>Dikarya</taxon>
        <taxon>Ascomycota</taxon>
        <taxon>Pezizomycotina</taxon>
        <taxon>Sordariomycetes</taxon>
        <taxon>Sordariomycetidae</taxon>
        <taxon>Sordariales</taxon>
        <taxon>Lasiosphaeriaceae</taxon>
        <taxon>Lasiosphaeria</taxon>
    </lineage>
</organism>
<protein>
    <submittedName>
        <fullName evidence="2">Uncharacterized protein</fullName>
    </submittedName>
</protein>
<comment type="caution">
    <text evidence="2">The sequence shown here is derived from an EMBL/GenBank/DDBJ whole genome shotgun (WGS) entry which is preliminary data.</text>
</comment>
<dbReference type="AlphaFoldDB" id="A0AAE0NKH8"/>
<reference evidence="2" key="2">
    <citation type="submission" date="2023-06" db="EMBL/GenBank/DDBJ databases">
        <authorList>
            <consortium name="Lawrence Berkeley National Laboratory"/>
            <person name="Haridas S."/>
            <person name="Hensen N."/>
            <person name="Bonometti L."/>
            <person name="Westerberg I."/>
            <person name="Brannstrom I.O."/>
            <person name="Guillou S."/>
            <person name="Cros-Aarteil S."/>
            <person name="Calhoun S."/>
            <person name="Kuo A."/>
            <person name="Mondo S."/>
            <person name="Pangilinan J."/>
            <person name="Riley R."/>
            <person name="Labutti K."/>
            <person name="Andreopoulos B."/>
            <person name="Lipzen A."/>
            <person name="Chen C."/>
            <person name="Yanf M."/>
            <person name="Daum C."/>
            <person name="Ng V."/>
            <person name="Clum A."/>
            <person name="Steindorff A."/>
            <person name="Ohm R."/>
            <person name="Martin F."/>
            <person name="Silar P."/>
            <person name="Natvig D."/>
            <person name="Lalanne C."/>
            <person name="Gautier V."/>
            <person name="Ament-Velasquez S.L."/>
            <person name="Kruys A."/>
            <person name="Hutchinson M.I."/>
            <person name="Powell A.J."/>
            <person name="Barry K."/>
            <person name="Miller A.N."/>
            <person name="Grigoriev I.V."/>
            <person name="Debuchy R."/>
            <person name="Gladieux P."/>
            <person name="Thoren M.H."/>
            <person name="Johannesson H."/>
        </authorList>
    </citation>
    <scope>NUCLEOTIDE SEQUENCE</scope>
    <source>
        <strain evidence="2">CBS 958.72</strain>
    </source>
</reference>
<sequence>MIHAFELLTKAFCVPDTAIENHLIAASLLVFANFLVFWYNWKGTQMERRASSSASWGTRPGLGDAAGPDSGEIHAQDIGALTIAFRITGKSWPPTGSRTWTEKALAKHRLRGLRSLCFALRWLAKVVELSRLGVSVYRSNHAAGQPANISIGVIIKHGFTVGLAILPAY</sequence>
<name>A0AAE0NKH8_9PEZI</name>
<accession>A0AAE0NKH8</accession>
<feature type="transmembrane region" description="Helical" evidence="1">
    <location>
        <begin position="22"/>
        <end position="41"/>
    </location>
</feature>
<evidence type="ECO:0000313" key="2">
    <source>
        <dbReference type="EMBL" id="KAK3383171.1"/>
    </source>
</evidence>
<dbReference type="Proteomes" id="UP001287356">
    <property type="component" value="Unassembled WGS sequence"/>
</dbReference>
<reference evidence="2" key="1">
    <citation type="journal article" date="2023" name="Mol. Phylogenet. Evol.">
        <title>Genome-scale phylogeny and comparative genomics of the fungal order Sordariales.</title>
        <authorList>
            <person name="Hensen N."/>
            <person name="Bonometti L."/>
            <person name="Westerberg I."/>
            <person name="Brannstrom I.O."/>
            <person name="Guillou S."/>
            <person name="Cros-Aarteil S."/>
            <person name="Calhoun S."/>
            <person name="Haridas S."/>
            <person name="Kuo A."/>
            <person name="Mondo S."/>
            <person name="Pangilinan J."/>
            <person name="Riley R."/>
            <person name="LaButti K."/>
            <person name="Andreopoulos B."/>
            <person name="Lipzen A."/>
            <person name="Chen C."/>
            <person name="Yan M."/>
            <person name="Daum C."/>
            <person name="Ng V."/>
            <person name="Clum A."/>
            <person name="Steindorff A."/>
            <person name="Ohm R.A."/>
            <person name="Martin F."/>
            <person name="Silar P."/>
            <person name="Natvig D.O."/>
            <person name="Lalanne C."/>
            <person name="Gautier V."/>
            <person name="Ament-Velasquez S.L."/>
            <person name="Kruys A."/>
            <person name="Hutchinson M.I."/>
            <person name="Powell A.J."/>
            <person name="Barry K."/>
            <person name="Miller A.N."/>
            <person name="Grigoriev I.V."/>
            <person name="Debuchy R."/>
            <person name="Gladieux P."/>
            <person name="Hiltunen Thoren M."/>
            <person name="Johannesson H."/>
        </authorList>
    </citation>
    <scope>NUCLEOTIDE SEQUENCE</scope>
    <source>
        <strain evidence="2">CBS 958.72</strain>
    </source>
</reference>
<keyword evidence="1" id="KW-0812">Transmembrane</keyword>
<proteinExistence type="predicted"/>
<keyword evidence="1" id="KW-0472">Membrane</keyword>
<keyword evidence="1" id="KW-1133">Transmembrane helix</keyword>